<dbReference type="Gene3D" id="3.30.890.10">
    <property type="entry name" value="Methyl-cpg-binding Protein 2, Chain A"/>
    <property type="match status" value="1"/>
</dbReference>
<evidence type="ECO:0000256" key="5">
    <source>
        <dbReference type="ARBA" id="ARBA00023242"/>
    </source>
</evidence>
<dbReference type="AlphaFoldDB" id="A0ABC9BAM3"/>
<evidence type="ECO:0000256" key="1">
    <source>
        <dbReference type="ARBA" id="ARBA00004123"/>
    </source>
</evidence>
<dbReference type="SUPFAM" id="SSF54171">
    <property type="entry name" value="DNA-binding domain"/>
    <property type="match status" value="1"/>
</dbReference>
<keyword evidence="3" id="KW-0238">DNA-binding</keyword>
<feature type="region of interest" description="Disordered" evidence="6">
    <location>
        <begin position="432"/>
        <end position="465"/>
    </location>
</feature>
<keyword evidence="9" id="KW-1185">Reference proteome</keyword>
<dbReference type="PANTHER" id="PTHR34067">
    <property type="entry name" value="OS04G0193200 PROTEIN"/>
    <property type="match status" value="1"/>
</dbReference>
<feature type="compositionally biased region" description="Basic and acidic residues" evidence="6">
    <location>
        <begin position="436"/>
        <end position="449"/>
    </location>
</feature>
<reference evidence="8 9" key="2">
    <citation type="submission" date="2024-10" db="EMBL/GenBank/DDBJ databases">
        <authorList>
            <person name="Ryan C."/>
        </authorList>
    </citation>
    <scope>NUCLEOTIDE SEQUENCE [LARGE SCALE GENOMIC DNA]</scope>
</reference>
<comment type="subcellular location">
    <subcellularLocation>
        <location evidence="1">Nucleus</location>
    </subcellularLocation>
</comment>
<dbReference type="InterPro" id="IPR001739">
    <property type="entry name" value="Methyl_CpG_DNA-bd"/>
</dbReference>
<feature type="compositionally biased region" description="Polar residues" evidence="6">
    <location>
        <begin position="65"/>
        <end position="77"/>
    </location>
</feature>
<keyword evidence="5" id="KW-0539">Nucleus</keyword>
<dbReference type="InterPro" id="IPR038945">
    <property type="entry name" value="MBD13-like"/>
</dbReference>
<keyword evidence="2" id="KW-0805">Transcription regulation</keyword>
<dbReference type="InterPro" id="IPR016177">
    <property type="entry name" value="DNA-bd_dom_sf"/>
</dbReference>
<name>A0ABC9BAM3_9POAL</name>
<keyword evidence="4" id="KW-0804">Transcription</keyword>
<feature type="domain" description="MBD" evidence="7">
    <location>
        <begin position="257"/>
        <end position="322"/>
    </location>
</feature>
<evidence type="ECO:0000259" key="7">
    <source>
        <dbReference type="PROSITE" id="PS50982"/>
    </source>
</evidence>
<reference evidence="9" key="1">
    <citation type="submission" date="2024-06" db="EMBL/GenBank/DDBJ databases">
        <authorList>
            <person name="Ryan C."/>
        </authorList>
    </citation>
    <scope>NUCLEOTIDE SEQUENCE [LARGE SCALE GENOMIC DNA]</scope>
</reference>
<protein>
    <recommendedName>
        <fullName evidence="7">MBD domain-containing protein</fullName>
    </recommendedName>
</protein>
<feature type="region of interest" description="Disordered" evidence="6">
    <location>
        <begin position="65"/>
        <end position="149"/>
    </location>
</feature>
<evidence type="ECO:0000256" key="3">
    <source>
        <dbReference type="ARBA" id="ARBA00023125"/>
    </source>
</evidence>
<accession>A0ABC9BAM3</accession>
<evidence type="ECO:0000256" key="2">
    <source>
        <dbReference type="ARBA" id="ARBA00023015"/>
    </source>
</evidence>
<dbReference type="PANTHER" id="PTHR34067:SF3">
    <property type="entry name" value="MBD DOMAIN-CONTAINING PROTEIN"/>
    <property type="match status" value="1"/>
</dbReference>
<sequence length="950" mass="104276">MDPGSSSCSRTRSGLVRRKGIFALSKSSCSRTRSGLVRVKSFIHSRDGSCSRTRGGLARIKSFVGSNESSCSRTQSDPVRGSPHVEDEEVLKGSPDGWMKEDSPVTTQNGPVKESPAAKAVTKDEPATKGLPDECLNDEMPSRTRSGLVRRRPSIKSLSKDGPVMPNGTRSGLVTGSPAIKILSNDQPVIKGLADGWLKEDTPPGTRSGLVRGSFAAKVPGNAELITNEQPDGWLKKDEPAGTRSGLVGGRPAAKTLSKNGRVIKGLPDGWRKEYRPRKIGSFQDPFYIDPVSGYEFRSIKDVHRYLETGDINQCSIRPKKSSTIYDVHLTENQTPTSTPLQHTRPSTADKGIQCEILTVDKGMQCETADKSIQCEILTSEGIMVPWEELVAPCSGNDTDHTVLPESDSLKAMQGYGDKLETLNHTIIQPVSAQHGPRETESLKRKEQNVEVQSKKRKSSPAVRPVRVSPRLAALNIQQEVSIEPEDQLINLNPINQVQTIEENSNYLSQRSQSDTVNQIHGNLDSTFNQLSQADTAKEMEDIQENTTNHLQLSQVDTVQTNQDKTANQVESILADIPVMDDRSITDHADVPIQTMQECTMDPLSQANIVNHIKTDQGYTANQLQSSLAGSVIPVQPFQEYIIDYSQPDKADTINQIQANQLSTCDQFHLSQVDTVTEMQIIQENMTRQAQLCQTDTVDQLHIDLESAIDYSRPSKADTINQVQANQENTADQLTFSQSVTQIQIIQGNMSKHPQLSQADTVDRIHINLEDTPTNHLQPDYAENSVLQASFSWATDQNGGASVTDFWNNVENQDSSVPMPVDGANVASFPANVRFQNVAGAEEPALPAQSAAPETGSDQSGLAFQSLFGNAWSDPCIEFAFKTLTGDIPVLDDTTAVTDYFPEQQDLNKDPAPNCPPVFDNTRNHTQVDVNLPAPMPSDKIYNGRWFPPQ</sequence>
<dbReference type="EMBL" id="OZ075135">
    <property type="protein sequence ID" value="CAL4997403.1"/>
    <property type="molecule type" value="Genomic_DNA"/>
</dbReference>
<dbReference type="Pfam" id="PF01429">
    <property type="entry name" value="MBD"/>
    <property type="match status" value="1"/>
</dbReference>
<organism evidence="8 9">
    <name type="scientific">Urochloa decumbens</name>
    <dbReference type="NCBI Taxonomy" id="240449"/>
    <lineage>
        <taxon>Eukaryota</taxon>
        <taxon>Viridiplantae</taxon>
        <taxon>Streptophyta</taxon>
        <taxon>Embryophyta</taxon>
        <taxon>Tracheophyta</taxon>
        <taxon>Spermatophyta</taxon>
        <taxon>Magnoliopsida</taxon>
        <taxon>Liliopsida</taxon>
        <taxon>Poales</taxon>
        <taxon>Poaceae</taxon>
        <taxon>PACMAD clade</taxon>
        <taxon>Panicoideae</taxon>
        <taxon>Panicodae</taxon>
        <taxon>Paniceae</taxon>
        <taxon>Melinidinae</taxon>
        <taxon>Urochloa</taxon>
    </lineage>
</organism>
<evidence type="ECO:0000313" key="8">
    <source>
        <dbReference type="EMBL" id="CAL4997403.1"/>
    </source>
</evidence>
<gene>
    <name evidence="8" type="ORF">URODEC1_LOCUS63377</name>
</gene>
<evidence type="ECO:0000313" key="9">
    <source>
        <dbReference type="Proteomes" id="UP001497457"/>
    </source>
</evidence>
<evidence type="ECO:0000256" key="4">
    <source>
        <dbReference type="ARBA" id="ARBA00023163"/>
    </source>
</evidence>
<evidence type="ECO:0000256" key="6">
    <source>
        <dbReference type="SAM" id="MobiDB-lite"/>
    </source>
</evidence>
<proteinExistence type="predicted"/>
<dbReference type="PROSITE" id="PS50982">
    <property type="entry name" value="MBD"/>
    <property type="match status" value="1"/>
</dbReference>
<dbReference type="Proteomes" id="UP001497457">
    <property type="component" value="Chromosome 25rd"/>
</dbReference>
<dbReference type="GO" id="GO:0005634">
    <property type="term" value="C:nucleus"/>
    <property type="evidence" value="ECO:0007669"/>
    <property type="project" value="UniProtKB-SubCell"/>
</dbReference>
<dbReference type="GO" id="GO:0003677">
    <property type="term" value="F:DNA binding"/>
    <property type="evidence" value="ECO:0007669"/>
    <property type="project" value="UniProtKB-KW"/>
</dbReference>